<dbReference type="Pfam" id="PF08818">
    <property type="entry name" value="DUF1801"/>
    <property type="match status" value="1"/>
</dbReference>
<dbReference type="PIRSF" id="PIRSF021308">
    <property type="entry name" value="UCP021308"/>
    <property type="match status" value="1"/>
</dbReference>
<protein>
    <recommendedName>
        <fullName evidence="1">YdhG-like domain-containing protein</fullName>
    </recommendedName>
</protein>
<evidence type="ECO:0000313" key="3">
    <source>
        <dbReference type="Proteomes" id="UP000444316"/>
    </source>
</evidence>
<dbReference type="RefSeq" id="WP_161035759.1">
    <property type="nucleotide sequence ID" value="NZ_WWCL01000003.1"/>
</dbReference>
<gene>
    <name evidence="2" type="ORF">GTP23_14090</name>
</gene>
<dbReference type="SUPFAM" id="SSF159888">
    <property type="entry name" value="YdhG-like"/>
    <property type="match status" value="1"/>
</dbReference>
<comment type="caution">
    <text evidence="2">The sequence shown here is derived from an EMBL/GenBank/DDBJ whole genome shotgun (WGS) entry which is preliminary data.</text>
</comment>
<reference evidence="2" key="1">
    <citation type="submission" date="2019-12" db="EMBL/GenBank/DDBJ databases">
        <title>Novel species isolated from a subtropical stream in China.</title>
        <authorList>
            <person name="Lu H."/>
        </authorList>
    </citation>
    <scope>NUCLEOTIDE SEQUENCE [LARGE SCALE GENOMIC DNA]</scope>
    <source>
        <strain evidence="2">FT93W</strain>
    </source>
</reference>
<evidence type="ECO:0000313" key="2">
    <source>
        <dbReference type="EMBL" id="MYN46178.1"/>
    </source>
</evidence>
<accession>A0A845I554</accession>
<dbReference type="InterPro" id="IPR016786">
    <property type="entry name" value="YdeI_bac"/>
</dbReference>
<keyword evidence="3" id="KW-1185">Reference proteome</keyword>
<dbReference type="Proteomes" id="UP000444316">
    <property type="component" value="Unassembled WGS sequence"/>
</dbReference>
<dbReference type="AlphaFoldDB" id="A0A845I554"/>
<proteinExistence type="predicted"/>
<dbReference type="Pfam" id="PF13376">
    <property type="entry name" value="OmdA"/>
    <property type="match status" value="1"/>
</dbReference>
<organism evidence="2 3">
    <name type="scientific">Duganella fentianensis</name>
    <dbReference type="NCBI Taxonomy" id="2692177"/>
    <lineage>
        <taxon>Bacteria</taxon>
        <taxon>Pseudomonadati</taxon>
        <taxon>Pseudomonadota</taxon>
        <taxon>Betaproteobacteria</taxon>
        <taxon>Burkholderiales</taxon>
        <taxon>Oxalobacteraceae</taxon>
        <taxon>Telluria group</taxon>
        <taxon>Duganella</taxon>
    </lineage>
</organism>
<feature type="domain" description="YdhG-like" evidence="1">
    <location>
        <begin position="15"/>
        <end position="112"/>
    </location>
</feature>
<evidence type="ECO:0000259" key="1">
    <source>
        <dbReference type="Pfam" id="PF08818"/>
    </source>
</evidence>
<sequence>MSDRIAAFFAKAQPWQQEFAQLRSLLDECGLEEGFKWGWPCYMQDGANIVLMHGFKEYCALLLFKGALLDDADGLLVQQTENVQSARQIRFTSVAQIQQQSAAIVRYVRAAMAAEKAGLSVQRKSTAQFDMPEEFASRLAEQPELQAAFEALTPGRQRGYLLHFGQAKQSATRVARVERCIPRILEGKGMDD</sequence>
<name>A0A845I554_9BURK</name>
<dbReference type="EMBL" id="WWCL01000003">
    <property type="protein sequence ID" value="MYN46178.1"/>
    <property type="molecule type" value="Genomic_DNA"/>
</dbReference>
<dbReference type="Gene3D" id="3.90.1150.200">
    <property type="match status" value="1"/>
</dbReference>
<dbReference type="InterPro" id="IPR014922">
    <property type="entry name" value="YdhG-like"/>
</dbReference>